<dbReference type="Proteomes" id="UP000515917">
    <property type="component" value="Plasmid pl1"/>
</dbReference>
<proteinExistence type="predicted"/>
<sequence length="105" mass="11883">MAPFSQELEPPRNPVRFIPQLVEVFGIGRDAISAWLDAWAAQGLRGLQDEVRLGRPAVLTEGDLQELKILIDENPHQLKMAVAQFEDKSGKKAELITYRRAIKKF</sequence>
<organism evidence="1 2">
    <name type="scientific">Iodobacter fluviatilis</name>
    <dbReference type="NCBI Taxonomy" id="537"/>
    <lineage>
        <taxon>Bacteria</taxon>
        <taxon>Pseudomonadati</taxon>
        <taxon>Pseudomonadota</taxon>
        <taxon>Betaproteobacteria</taxon>
        <taxon>Neisseriales</taxon>
        <taxon>Chitinibacteraceae</taxon>
        <taxon>Iodobacter</taxon>
    </lineage>
</organism>
<dbReference type="InterPro" id="IPR009057">
    <property type="entry name" value="Homeodomain-like_sf"/>
</dbReference>
<name>A0A7G3GEN8_9NEIS</name>
<geneLocation type="plasmid" evidence="1 2">
    <name>pl1</name>
</geneLocation>
<reference evidence="1 2" key="1">
    <citation type="submission" date="2018-01" db="EMBL/GenBank/DDBJ databases">
        <title>Genome sequence of Iodobacter sp. strain PCH194 isolated from Indian Trans-Himalaya.</title>
        <authorList>
            <person name="Kumar V."/>
            <person name="Thakur V."/>
            <person name="Kumar S."/>
            <person name="Singh D."/>
        </authorList>
    </citation>
    <scope>NUCLEOTIDE SEQUENCE [LARGE SCALE GENOMIC DNA]</scope>
    <source>
        <strain evidence="1 2">PCH194</strain>
        <plasmid evidence="1 2">pl1</plasmid>
    </source>
</reference>
<keyword evidence="2" id="KW-1185">Reference proteome</keyword>
<dbReference type="SUPFAM" id="SSF46689">
    <property type="entry name" value="Homeodomain-like"/>
    <property type="match status" value="1"/>
</dbReference>
<evidence type="ECO:0000313" key="1">
    <source>
        <dbReference type="EMBL" id="QBC45917.1"/>
    </source>
</evidence>
<evidence type="ECO:0008006" key="3">
    <source>
        <dbReference type="Google" id="ProtNLM"/>
    </source>
</evidence>
<gene>
    <name evidence="1" type="ORF">C1H71_20470</name>
</gene>
<accession>A0A7G3GEN8</accession>
<dbReference type="KEGG" id="ifl:C1H71_20470"/>
<dbReference type="AlphaFoldDB" id="A0A7G3GEN8"/>
<dbReference type="EMBL" id="CP025783">
    <property type="protein sequence ID" value="QBC45917.1"/>
    <property type="molecule type" value="Genomic_DNA"/>
</dbReference>
<keyword evidence="1" id="KW-0614">Plasmid</keyword>
<protein>
    <recommendedName>
        <fullName evidence="3">Transposase and inactivated derivatives</fullName>
    </recommendedName>
</protein>
<evidence type="ECO:0000313" key="2">
    <source>
        <dbReference type="Proteomes" id="UP000515917"/>
    </source>
</evidence>